<feature type="compositionally biased region" description="Low complexity" evidence="6">
    <location>
        <begin position="299"/>
        <end position="315"/>
    </location>
</feature>
<evidence type="ECO:0000313" key="9">
    <source>
        <dbReference type="Proteomes" id="UP000286045"/>
    </source>
</evidence>
<evidence type="ECO:0000313" key="8">
    <source>
        <dbReference type="EMBL" id="RWA08258.1"/>
    </source>
</evidence>
<dbReference type="GO" id="GO:0045122">
    <property type="term" value="P:aflatoxin biosynthetic process"/>
    <property type="evidence" value="ECO:0007669"/>
    <property type="project" value="InterPro"/>
</dbReference>
<dbReference type="InterPro" id="IPR036864">
    <property type="entry name" value="Zn2-C6_fun-type_DNA-bd_sf"/>
</dbReference>
<accession>A0A439D1H0</accession>
<dbReference type="GO" id="GO:0008270">
    <property type="term" value="F:zinc ion binding"/>
    <property type="evidence" value="ECO:0007669"/>
    <property type="project" value="InterPro"/>
</dbReference>
<reference evidence="8 9" key="1">
    <citation type="submission" date="2018-12" db="EMBL/GenBank/DDBJ databases">
        <title>Draft genome sequence of Xylaria grammica IHI A82.</title>
        <authorList>
            <person name="Buettner E."/>
            <person name="Kellner H."/>
        </authorList>
    </citation>
    <scope>NUCLEOTIDE SEQUENCE [LARGE SCALE GENOMIC DNA]</scope>
    <source>
        <strain evidence="8 9">IHI A82</strain>
    </source>
</reference>
<keyword evidence="2" id="KW-0805">Transcription regulation</keyword>
<dbReference type="CDD" id="cd00067">
    <property type="entry name" value="GAL4"/>
    <property type="match status" value="1"/>
</dbReference>
<dbReference type="PANTHER" id="PTHR31069">
    <property type="entry name" value="OLEATE-ACTIVATED TRANSCRIPTION FACTOR 1-RELATED"/>
    <property type="match status" value="1"/>
</dbReference>
<gene>
    <name evidence="8" type="ORF">EKO27_g6850</name>
</gene>
<feature type="region of interest" description="Disordered" evidence="6">
    <location>
        <begin position="296"/>
        <end position="315"/>
    </location>
</feature>
<dbReference type="GO" id="GO:0003677">
    <property type="term" value="F:DNA binding"/>
    <property type="evidence" value="ECO:0007669"/>
    <property type="project" value="UniProtKB-KW"/>
</dbReference>
<evidence type="ECO:0000259" key="7">
    <source>
        <dbReference type="PROSITE" id="PS50048"/>
    </source>
</evidence>
<evidence type="ECO:0000256" key="1">
    <source>
        <dbReference type="ARBA" id="ARBA00022723"/>
    </source>
</evidence>
<dbReference type="InterPro" id="IPR013700">
    <property type="entry name" value="AflR"/>
</dbReference>
<keyword evidence="4" id="KW-0804">Transcription</keyword>
<feature type="region of interest" description="Disordered" evidence="6">
    <location>
        <begin position="169"/>
        <end position="203"/>
    </location>
</feature>
<keyword evidence="1" id="KW-0479">Metal-binding</keyword>
<dbReference type="Pfam" id="PF00172">
    <property type="entry name" value="Zn_clus"/>
    <property type="match status" value="1"/>
</dbReference>
<feature type="domain" description="Zn(2)-C6 fungal-type" evidence="7">
    <location>
        <begin position="11"/>
        <end position="41"/>
    </location>
</feature>
<dbReference type="PANTHER" id="PTHR31069:SF31">
    <property type="entry name" value="MONODICTYPHENONE CLUSTER TRANSCRIPTION FACTOR-RELATED"/>
    <property type="match status" value="1"/>
</dbReference>
<keyword evidence="3" id="KW-0238">DNA-binding</keyword>
<dbReference type="PROSITE" id="PS00463">
    <property type="entry name" value="ZN2_CY6_FUNGAL_1"/>
    <property type="match status" value="1"/>
</dbReference>
<dbReference type="GO" id="GO:0000981">
    <property type="term" value="F:DNA-binding transcription factor activity, RNA polymerase II-specific"/>
    <property type="evidence" value="ECO:0007669"/>
    <property type="project" value="InterPro"/>
</dbReference>
<evidence type="ECO:0000256" key="6">
    <source>
        <dbReference type="SAM" id="MobiDB-lite"/>
    </source>
</evidence>
<evidence type="ECO:0000256" key="5">
    <source>
        <dbReference type="ARBA" id="ARBA00023242"/>
    </source>
</evidence>
<dbReference type="Pfam" id="PF08493">
    <property type="entry name" value="AflR"/>
    <property type="match status" value="1"/>
</dbReference>
<sequence length="420" mass="45260">MSSRPVKLRDSCDACAISKVKCHREKPTCSRCLRRGVACKYVVTRRGKKYGSSTTSGDDVSPHHPATNDPIQPLGAVHSLSETGLSTDVVRTGTLEYNAATPLSSDLNFACFTSPPNLSPASQSLFPPIADVITSLGGFDIPFPDAETSGTGIFDDALLFGPFPVREPSAAPNTVNNEAPPTITSRSQTAATTSSPDEESPCCQASLSADMSHNCCLEHALGLMHTLIPTNKTWRNGASPTVEDTIDKNRQVLGAISLIMQCTCSDGGYLLAIISLIIYKVLGGYDNALRNMPVSNINTSRKTSSTTASRPKTSSSIKSQENLACLAIDKDCFCGEDQYRMKAQLVLGELHRVQSLINMLSPKLKYLASRRQESLARIGGSGGVKEMPSISALVIDQVRIDLKSRLQWLSKHIIARLNQE</sequence>
<name>A0A439D1H0_9PEZI</name>
<dbReference type="InterPro" id="IPR001138">
    <property type="entry name" value="Zn2Cys6_DnaBD"/>
</dbReference>
<protein>
    <recommendedName>
        <fullName evidence="7">Zn(2)-C6 fungal-type domain-containing protein</fullName>
    </recommendedName>
</protein>
<dbReference type="PRINTS" id="PR00755">
    <property type="entry name" value="AFLATOXINBRP"/>
</dbReference>
<evidence type="ECO:0000256" key="3">
    <source>
        <dbReference type="ARBA" id="ARBA00023125"/>
    </source>
</evidence>
<proteinExistence type="predicted"/>
<dbReference type="Proteomes" id="UP000286045">
    <property type="component" value="Unassembled WGS sequence"/>
</dbReference>
<dbReference type="SMART" id="SM00066">
    <property type="entry name" value="GAL4"/>
    <property type="match status" value="1"/>
</dbReference>
<dbReference type="Gene3D" id="4.10.240.10">
    <property type="entry name" value="Zn(2)-C6 fungal-type DNA-binding domain"/>
    <property type="match status" value="1"/>
</dbReference>
<feature type="region of interest" description="Disordered" evidence="6">
    <location>
        <begin position="49"/>
        <end position="70"/>
    </location>
</feature>
<dbReference type="AlphaFoldDB" id="A0A439D1H0"/>
<keyword evidence="9" id="KW-1185">Reference proteome</keyword>
<comment type="caution">
    <text evidence="8">The sequence shown here is derived from an EMBL/GenBank/DDBJ whole genome shotgun (WGS) entry which is preliminary data.</text>
</comment>
<feature type="compositionally biased region" description="Low complexity" evidence="6">
    <location>
        <begin position="182"/>
        <end position="195"/>
    </location>
</feature>
<evidence type="ECO:0000256" key="4">
    <source>
        <dbReference type="ARBA" id="ARBA00023163"/>
    </source>
</evidence>
<organism evidence="8 9">
    <name type="scientific">Xylaria grammica</name>
    <dbReference type="NCBI Taxonomy" id="363999"/>
    <lineage>
        <taxon>Eukaryota</taxon>
        <taxon>Fungi</taxon>
        <taxon>Dikarya</taxon>
        <taxon>Ascomycota</taxon>
        <taxon>Pezizomycotina</taxon>
        <taxon>Sordariomycetes</taxon>
        <taxon>Xylariomycetidae</taxon>
        <taxon>Xylariales</taxon>
        <taxon>Xylariaceae</taxon>
        <taxon>Xylaria</taxon>
    </lineage>
</organism>
<dbReference type="GO" id="GO:0005634">
    <property type="term" value="C:nucleus"/>
    <property type="evidence" value="ECO:0007669"/>
    <property type="project" value="InterPro"/>
</dbReference>
<dbReference type="InterPro" id="IPR050675">
    <property type="entry name" value="OAF3"/>
</dbReference>
<dbReference type="STRING" id="363999.A0A439D1H0"/>
<evidence type="ECO:0000256" key="2">
    <source>
        <dbReference type="ARBA" id="ARBA00023015"/>
    </source>
</evidence>
<keyword evidence="5" id="KW-0539">Nucleus</keyword>
<dbReference type="PROSITE" id="PS50048">
    <property type="entry name" value="ZN2_CY6_FUNGAL_2"/>
    <property type="match status" value="1"/>
</dbReference>
<dbReference type="EMBL" id="RYZI01000210">
    <property type="protein sequence ID" value="RWA08258.1"/>
    <property type="molecule type" value="Genomic_DNA"/>
</dbReference>
<dbReference type="SUPFAM" id="SSF57701">
    <property type="entry name" value="Zn2/Cys6 DNA-binding domain"/>
    <property type="match status" value="1"/>
</dbReference>